<feature type="transmembrane region" description="Helical" evidence="1">
    <location>
        <begin position="146"/>
        <end position="167"/>
    </location>
</feature>
<comment type="caution">
    <text evidence="2">The sequence shown here is derived from an EMBL/GenBank/DDBJ whole genome shotgun (WGS) entry which is preliminary data.</text>
</comment>
<evidence type="ECO:0000313" key="3">
    <source>
        <dbReference type="Proteomes" id="UP000294575"/>
    </source>
</evidence>
<feature type="transmembrane region" description="Helical" evidence="1">
    <location>
        <begin position="20"/>
        <end position="41"/>
    </location>
</feature>
<sequence length="181" mass="20514">MGIRRAVTWLLKKLSSNWFVLIIPSLTLLVWCAGALLSNIYGSYHSGWLPGYVNIVSVYNAPFYDPAGLSYSLIILHSIWVLLLVATFFLGRECIIKSPPPMGRRAFFKAILSCVLGFLLCVFSAIRFNGKSFYFGSFFYEYEFFFLLAVALAWWMAFLVFVAMHALRMLICGVNGNDNSK</sequence>
<name>A0A4R6U2P5_9GAMM</name>
<reference evidence="2 3" key="1">
    <citation type="submission" date="2019-03" db="EMBL/GenBank/DDBJ databases">
        <title>Genomic Encyclopedia of Type Strains, Phase IV (KMG-IV): sequencing the most valuable type-strain genomes for metagenomic binning, comparative biology and taxonomic classification.</title>
        <authorList>
            <person name="Goeker M."/>
        </authorList>
    </citation>
    <scope>NUCLEOTIDE SEQUENCE [LARGE SCALE GENOMIC DNA]</scope>
    <source>
        <strain evidence="2 3">DSM 28679</strain>
    </source>
</reference>
<organism evidence="2 3">
    <name type="scientific">Thiopseudomonas denitrificans</name>
    <dbReference type="NCBI Taxonomy" id="1501432"/>
    <lineage>
        <taxon>Bacteria</taxon>
        <taxon>Pseudomonadati</taxon>
        <taxon>Pseudomonadota</taxon>
        <taxon>Gammaproteobacteria</taxon>
        <taxon>Pseudomonadales</taxon>
        <taxon>Pseudomonadaceae</taxon>
        <taxon>Thiopseudomonas</taxon>
    </lineage>
</organism>
<accession>A0A4R6U2P5</accession>
<feature type="transmembrane region" description="Helical" evidence="1">
    <location>
        <begin position="69"/>
        <end position="90"/>
    </location>
</feature>
<dbReference type="Proteomes" id="UP000294575">
    <property type="component" value="Unassembled WGS sequence"/>
</dbReference>
<gene>
    <name evidence="2" type="ORF">DFQ45_10156</name>
</gene>
<keyword evidence="1" id="KW-0812">Transmembrane</keyword>
<evidence type="ECO:0000313" key="2">
    <source>
        <dbReference type="EMBL" id="TDQ39926.1"/>
    </source>
</evidence>
<keyword evidence="3" id="KW-1185">Reference proteome</keyword>
<feature type="transmembrane region" description="Helical" evidence="1">
    <location>
        <begin position="106"/>
        <end position="126"/>
    </location>
</feature>
<evidence type="ECO:0000256" key="1">
    <source>
        <dbReference type="SAM" id="Phobius"/>
    </source>
</evidence>
<dbReference type="AlphaFoldDB" id="A0A4R6U2P5"/>
<proteinExistence type="predicted"/>
<keyword evidence="1" id="KW-1133">Transmembrane helix</keyword>
<protein>
    <submittedName>
        <fullName evidence="2">Uncharacterized protein</fullName>
    </submittedName>
</protein>
<dbReference type="EMBL" id="SNYK01000001">
    <property type="protein sequence ID" value="TDQ39926.1"/>
    <property type="molecule type" value="Genomic_DNA"/>
</dbReference>
<keyword evidence="1" id="KW-0472">Membrane</keyword>